<evidence type="ECO:0000313" key="3">
    <source>
        <dbReference type="Proteomes" id="UP001500957"/>
    </source>
</evidence>
<keyword evidence="3" id="KW-1185">Reference proteome</keyword>
<comment type="caution">
    <text evidence="2">The sequence shown here is derived from an EMBL/GenBank/DDBJ whole genome shotgun (WGS) entry which is preliminary data.</text>
</comment>
<gene>
    <name evidence="2" type="ORF">GCM10009547_25470</name>
</gene>
<feature type="compositionally biased region" description="Basic and acidic residues" evidence="1">
    <location>
        <begin position="1"/>
        <end position="33"/>
    </location>
</feature>
<organism evidence="2 3">
    <name type="scientific">Sporichthya brevicatena</name>
    <dbReference type="NCBI Taxonomy" id="171442"/>
    <lineage>
        <taxon>Bacteria</taxon>
        <taxon>Bacillati</taxon>
        <taxon>Actinomycetota</taxon>
        <taxon>Actinomycetes</taxon>
        <taxon>Sporichthyales</taxon>
        <taxon>Sporichthyaceae</taxon>
        <taxon>Sporichthya</taxon>
    </lineage>
</organism>
<sequence>MSGRQKTEDDVQPDEARVDSRATGGDPDRRHTEGGTTGTSRAEEFVGRVAGDEDFSGETGAERRAAAD</sequence>
<dbReference type="EMBL" id="BAAAHE010000020">
    <property type="protein sequence ID" value="GAA0621661.1"/>
    <property type="molecule type" value="Genomic_DNA"/>
</dbReference>
<name>A0ABN1GW90_9ACTN</name>
<protein>
    <submittedName>
        <fullName evidence="2">Uncharacterized protein</fullName>
    </submittedName>
</protein>
<proteinExistence type="predicted"/>
<dbReference type="RefSeq" id="WP_344605260.1">
    <property type="nucleotide sequence ID" value="NZ_BAAAHE010000020.1"/>
</dbReference>
<feature type="region of interest" description="Disordered" evidence="1">
    <location>
        <begin position="1"/>
        <end position="68"/>
    </location>
</feature>
<reference evidence="3" key="1">
    <citation type="journal article" date="2019" name="Int. J. Syst. Evol. Microbiol.">
        <title>The Global Catalogue of Microorganisms (GCM) 10K type strain sequencing project: providing services to taxonomists for standard genome sequencing and annotation.</title>
        <authorList>
            <consortium name="The Broad Institute Genomics Platform"/>
            <consortium name="The Broad Institute Genome Sequencing Center for Infectious Disease"/>
            <person name="Wu L."/>
            <person name="Ma J."/>
        </authorList>
    </citation>
    <scope>NUCLEOTIDE SEQUENCE [LARGE SCALE GENOMIC DNA]</scope>
    <source>
        <strain evidence="3">JCM 10671</strain>
    </source>
</reference>
<dbReference type="Proteomes" id="UP001500957">
    <property type="component" value="Unassembled WGS sequence"/>
</dbReference>
<evidence type="ECO:0000256" key="1">
    <source>
        <dbReference type="SAM" id="MobiDB-lite"/>
    </source>
</evidence>
<evidence type="ECO:0000313" key="2">
    <source>
        <dbReference type="EMBL" id="GAA0621661.1"/>
    </source>
</evidence>
<accession>A0ABN1GW90</accession>